<sequence>MELRIAAVGTRLGGRWVLNGVDATPPPGALTGLLGPNGAGKSTLLRTIAGLLRPEAGAVLVGERAVHEIPRRERARHIALLEQENATVTDLTAAEVVALGRIPHRRWGGSPAGADPVGDALAAVGASALANRMWSTLSGGEKQRVTIARALAQEPRLLLLDEPTNHLDISAQLTLLSFVRRLVQEEGRTAVAALHDLNLAATYCDHVLVLHQGRLAAAGTPAEVLTPGLLRRVYGVEAEVLTHRGRIHIAFEGAHLPEAVS</sequence>
<reference evidence="5 6" key="1">
    <citation type="submission" date="2017-10" db="EMBL/GenBank/DDBJ databases">
        <title>Sequencing the genomes of 1000 actinobacteria strains.</title>
        <authorList>
            <person name="Klenk H.-P."/>
        </authorList>
    </citation>
    <scope>NUCLEOTIDE SEQUENCE [LARGE SCALE GENOMIC DNA]</scope>
    <source>
        <strain evidence="5 6">DSM 21801</strain>
    </source>
</reference>
<evidence type="ECO:0000313" key="5">
    <source>
        <dbReference type="EMBL" id="PFG19260.1"/>
    </source>
</evidence>
<dbReference type="PROSITE" id="PS00211">
    <property type="entry name" value="ABC_TRANSPORTER_1"/>
    <property type="match status" value="1"/>
</dbReference>
<evidence type="ECO:0000313" key="6">
    <source>
        <dbReference type="Proteomes" id="UP000224915"/>
    </source>
</evidence>
<dbReference type="PANTHER" id="PTHR42794">
    <property type="entry name" value="HEMIN IMPORT ATP-BINDING PROTEIN HMUV"/>
    <property type="match status" value="1"/>
</dbReference>
<dbReference type="InterPro" id="IPR003439">
    <property type="entry name" value="ABC_transporter-like_ATP-bd"/>
</dbReference>
<dbReference type="Gene3D" id="3.40.50.300">
    <property type="entry name" value="P-loop containing nucleotide triphosphate hydrolases"/>
    <property type="match status" value="1"/>
</dbReference>
<dbReference type="SUPFAM" id="SSF52540">
    <property type="entry name" value="P-loop containing nucleoside triphosphate hydrolases"/>
    <property type="match status" value="1"/>
</dbReference>
<proteinExistence type="predicted"/>
<gene>
    <name evidence="5" type="ORF">ATL40_0818</name>
</gene>
<evidence type="ECO:0000256" key="1">
    <source>
        <dbReference type="ARBA" id="ARBA00022448"/>
    </source>
</evidence>
<keyword evidence="1" id="KW-0813">Transport</keyword>
<dbReference type="RefSeq" id="WP_098468406.1">
    <property type="nucleotide sequence ID" value="NZ_PDJD01000001.1"/>
</dbReference>
<dbReference type="FunFam" id="3.40.50.300:FF:000134">
    <property type="entry name" value="Iron-enterobactin ABC transporter ATP-binding protein"/>
    <property type="match status" value="1"/>
</dbReference>
<dbReference type="EMBL" id="PDJD01000001">
    <property type="protein sequence ID" value="PFG19260.1"/>
    <property type="molecule type" value="Genomic_DNA"/>
</dbReference>
<dbReference type="CDD" id="cd03214">
    <property type="entry name" value="ABC_Iron-Siderophores_B12_Hemin"/>
    <property type="match status" value="1"/>
</dbReference>
<dbReference type="Proteomes" id="UP000224915">
    <property type="component" value="Unassembled WGS sequence"/>
</dbReference>
<dbReference type="PANTHER" id="PTHR42794:SF2">
    <property type="entry name" value="ABC TRANSPORTER ATP-BINDING PROTEIN"/>
    <property type="match status" value="1"/>
</dbReference>
<dbReference type="PROSITE" id="PS50893">
    <property type="entry name" value="ABC_TRANSPORTER_2"/>
    <property type="match status" value="1"/>
</dbReference>
<dbReference type="SMART" id="SM00382">
    <property type="entry name" value="AAA"/>
    <property type="match status" value="1"/>
</dbReference>
<name>A0A2A9D087_9MICO</name>
<evidence type="ECO:0000256" key="2">
    <source>
        <dbReference type="ARBA" id="ARBA00022741"/>
    </source>
</evidence>
<evidence type="ECO:0000259" key="4">
    <source>
        <dbReference type="PROSITE" id="PS50893"/>
    </source>
</evidence>
<dbReference type="OrthoDB" id="5296765at2"/>
<dbReference type="AlphaFoldDB" id="A0A2A9D087"/>
<keyword evidence="2" id="KW-0547">Nucleotide-binding</keyword>
<dbReference type="Pfam" id="PF00005">
    <property type="entry name" value="ABC_tran"/>
    <property type="match status" value="1"/>
</dbReference>
<dbReference type="GO" id="GO:0016887">
    <property type="term" value="F:ATP hydrolysis activity"/>
    <property type="evidence" value="ECO:0007669"/>
    <property type="project" value="InterPro"/>
</dbReference>
<comment type="caution">
    <text evidence="5">The sequence shown here is derived from an EMBL/GenBank/DDBJ whole genome shotgun (WGS) entry which is preliminary data.</text>
</comment>
<feature type="domain" description="ABC transporter" evidence="4">
    <location>
        <begin position="3"/>
        <end position="237"/>
    </location>
</feature>
<evidence type="ECO:0000256" key="3">
    <source>
        <dbReference type="ARBA" id="ARBA00022840"/>
    </source>
</evidence>
<dbReference type="InterPro" id="IPR017871">
    <property type="entry name" value="ABC_transporter-like_CS"/>
</dbReference>
<dbReference type="InterPro" id="IPR003593">
    <property type="entry name" value="AAA+_ATPase"/>
</dbReference>
<dbReference type="InterPro" id="IPR027417">
    <property type="entry name" value="P-loop_NTPase"/>
</dbReference>
<keyword evidence="6" id="KW-1185">Reference proteome</keyword>
<dbReference type="GO" id="GO:0005524">
    <property type="term" value="F:ATP binding"/>
    <property type="evidence" value="ECO:0007669"/>
    <property type="project" value="UniProtKB-KW"/>
</dbReference>
<protein>
    <submittedName>
        <fullName evidence="5">Iron complex transport system ATP-binding protein</fullName>
    </submittedName>
</protein>
<keyword evidence="3 5" id="KW-0067">ATP-binding</keyword>
<organism evidence="5 6">
    <name type="scientific">Serinibacter salmoneus</name>
    <dbReference type="NCBI Taxonomy" id="556530"/>
    <lineage>
        <taxon>Bacteria</taxon>
        <taxon>Bacillati</taxon>
        <taxon>Actinomycetota</taxon>
        <taxon>Actinomycetes</taxon>
        <taxon>Micrococcales</taxon>
        <taxon>Beutenbergiaceae</taxon>
        <taxon>Serinibacter</taxon>
    </lineage>
</organism>
<accession>A0A2A9D087</accession>